<evidence type="ECO:0000313" key="2">
    <source>
        <dbReference type="EnsemblPlants" id="PAC:32969501.CDS.1"/>
    </source>
</evidence>
<evidence type="ECO:0000313" key="3">
    <source>
        <dbReference type="Proteomes" id="UP000006727"/>
    </source>
</evidence>
<accession>A0A2K1L723</accession>
<dbReference type="AlphaFoldDB" id="A0A2K1L723"/>
<proteinExistence type="predicted"/>
<dbReference type="EMBL" id="ABEU02000001">
    <property type="protein sequence ID" value="PNR61840.1"/>
    <property type="molecule type" value="Genomic_DNA"/>
</dbReference>
<gene>
    <name evidence="1" type="ORF">PHYPA_000264</name>
</gene>
<dbReference type="EnsemblPlants" id="Pp3c1_6230V3.2">
    <property type="protein sequence ID" value="PAC:32969502.CDS.1"/>
    <property type="gene ID" value="Pp3c1_6230"/>
</dbReference>
<dbReference type="Gramene" id="Pp3c1_6230V3.2">
    <property type="protein sequence ID" value="PAC:32969502.CDS.1"/>
    <property type="gene ID" value="Pp3c1_6230"/>
</dbReference>
<reference evidence="1 3" key="2">
    <citation type="journal article" date="2018" name="Plant J.">
        <title>The Physcomitrella patens chromosome-scale assembly reveals moss genome structure and evolution.</title>
        <authorList>
            <person name="Lang D."/>
            <person name="Ullrich K.K."/>
            <person name="Murat F."/>
            <person name="Fuchs J."/>
            <person name="Jenkins J."/>
            <person name="Haas F.B."/>
            <person name="Piednoel M."/>
            <person name="Gundlach H."/>
            <person name="Van Bel M."/>
            <person name="Meyberg R."/>
            <person name="Vives C."/>
            <person name="Morata J."/>
            <person name="Symeonidi A."/>
            <person name="Hiss M."/>
            <person name="Muchero W."/>
            <person name="Kamisugi Y."/>
            <person name="Saleh O."/>
            <person name="Blanc G."/>
            <person name="Decker E.L."/>
            <person name="van Gessel N."/>
            <person name="Grimwood J."/>
            <person name="Hayes R.D."/>
            <person name="Graham S.W."/>
            <person name="Gunter L.E."/>
            <person name="McDaniel S.F."/>
            <person name="Hoernstein S.N.W."/>
            <person name="Larsson A."/>
            <person name="Li F.W."/>
            <person name="Perroud P.F."/>
            <person name="Phillips J."/>
            <person name="Ranjan P."/>
            <person name="Rokshar D.S."/>
            <person name="Rothfels C.J."/>
            <person name="Schneider L."/>
            <person name="Shu S."/>
            <person name="Stevenson D.W."/>
            <person name="Thummler F."/>
            <person name="Tillich M."/>
            <person name="Villarreal Aguilar J.C."/>
            <person name="Widiez T."/>
            <person name="Wong G.K."/>
            <person name="Wymore A."/>
            <person name="Zhang Y."/>
            <person name="Zimmer A.D."/>
            <person name="Quatrano R.S."/>
            <person name="Mayer K.F.X."/>
            <person name="Goodstein D."/>
            <person name="Casacuberta J.M."/>
            <person name="Vandepoele K."/>
            <person name="Reski R."/>
            <person name="Cuming A.C."/>
            <person name="Tuskan G.A."/>
            <person name="Maumus F."/>
            <person name="Salse J."/>
            <person name="Schmutz J."/>
            <person name="Rensing S.A."/>
        </authorList>
    </citation>
    <scope>NUCLEOTIDE SEQUENCE [LARGE SCALE GENOMIC DNA]</scope>
    <source>
        <strain evidence="2 3">cv. Gransden 2004</strain>
    </source>
</reference>
<protein>
    <submittedName>
        <fullName evidence="1 2">Uncharacterized protein</fullName>
    </submittedName>
</protein>
<sequence>MQTPPPPRRILEHRPPRRHFPPQFDCKSCAWSLATLHKKFGPLKKDCRHRRTMQACVATLVYIFLHLGNLQSKLRRDDTLVCLFLVKSVAV</sequence>
<evidence type="ECO:0000313" key="1">
    <source>
        <dbReference type="EMBL" id="PNR61840.1"/>
    </source>
</evidence>
<dbReference type="InParanoid" id="A0A2K1L723"/>
<dbReference type="PaxDb" id="3218-PP1S45_272V6.1"/>
<reference evidence="2" key="3">
    <citation type="submission" date="2020-12" db="UniProtKB">
        <authorList>
            <consortium name="EnsemblPlants"/>
        </authorList>
    </citation>
    <scope>IDENTIFICATION</scope>
</reference>
<dbReference type="Gramene" id="Pp3c1_6230V3.1">
    <property type="protein sequence ID" value="PAC:32969501.CDS.1"/>
    <property type="gene ID" value="Pp3c1_6230"/>
</dbReference>
<keyword evidence="3" id="KW-1185">Reference proteome</keyword>
<name>A0A2K1L723_PHYPA</name>
<dbReference type="EnsemblPlants" id="Pp3c1_6230V3.1">
    <property type="protein sequence ID" value="PAC:32969501.CDS.1"/>
    <property type="gene ID" value="Pp3c1_6230"/>
</dbReference>
<dbReference type="Proteomes" id="UP000006727">
    <property type="component" value="Chromosome 1"/>
</dbReference>
<reference evidence="1 3" key="1">
    <citation type="journal article" date="2008" name="Science">
        <title>The Physcomitrella genome reveals evolutionary insights into the conquest of land by plants.</title>
        <authorList>
            <person name="Rensing S."/>
            <person name="Lang D."/>
            <person name="Zimmer A."/>
            <person name="Terry A."/>
            <person name="Salamov A."/>
            <person name="Shapiro H."/>
            <person name="Nishiyama T."/>
            <person name="Perroud P.-F."/>
            <person name="Lindquist E."/>
            <person name="Kamisugi Y."/>
            <person name="Tanahashi T."/>
            <person name="Sakakibara K."/>
            <person name="Fujita T."/>
            <person name="Oishi K."/>
            <person name="Shin-I T."/>
            <person name="Kuroki Y."/>
            <person name="Toyoda A."/>
            <person name="Suzuki Y."/>
            <person name="Hashimoto A."/>
            <person name="Yamaguchi K."/>
            <person name="Sugano A."/>
            <person name="Kohara Y."/>
            <person name="Fujiyama A."/>
            <person name="Anterola A."/>
            <person name="Aoki S."/>
            <person name="Ashton N."/>
            <person name="Barbazuk W.B."/>
            <person name="Barker E."/>
            <person name="Bennetzen J."/>
            <person name="Bezanilla M."/>
            <person name="Blankenship R."/>
            <person name="Cho S.H."/>
            <person name="Dutcher S."/>
            <person name="Estelle M."/>
            <person name="Fawcett J.A."/>
            <person name="Gundlach H."/>
            <person name="Hanada K."/>
            <person name="Heyl A."/>
            <person name="Hicks K.A."/>
            <person name="Hugh J."/>
            <person name="Lohr M."/>
            <person name="Mayer K."/>
            <person name="Melkozernov A."/>
            <person name="Murata T."/>
            <person name="Nelson D."/>
            <person name="Pils B."/>
            <person name="Prigge M."/>
            <person name="Reiss B."/>
            <person name="Renner T."/>
            <person name="Rombauts S."/>
            <person name="Rushton P."/>
            <person name="Sanderfoot A."/>
            <person name="Schween G."/>
            <person name="Shiu S.-H."/>
            <person name="Stueber K."/>
            <person name="Theodoulou F.L."/>
            <person name="Tu H."/>
            <person name="Van de Peer Y."/>
            <person name="Verrier P.J."/>
            <person name="Waters E."/>
            <person name="Wood A."/>
            <person name="Yang L."/>
            <person name="Cove D."/>
            <person name="Cuming A."/>
            <person name="Hasebe M."/>
            <person name="Lucas S."/>
            <person name="Mishler D.B."/>
            <person name="Reski R."/>
            <person name="Grigoriev I."/>
            <person name="Quatrano R.S."/>
            <person name="Boore J.L."/>
        </authorList>
    </citation>
    <scope>NUCLEOTIDE SEQUENCE [LARGE SCALE GENOMIC DNA]</scope>
    <source>
        <strain evidence="2 3">cv. Gransden 2004</strain>
    </source>
</reference>
<organism evidence="1">
    <name type="scientific">Physcomitrium patens</name>
    <name type="common">Spreading-leaved earth moss</name>
    <name type="synonym">Physcomitrella patens</name>
    <dbReference type="NCBI Taxonomy" id="3218"/>
    <lineage>
        <taxon>Eukaryota</taxon>
        <taxon>Viridiplantae</taxon>
        <taxon>Streptophyta</taxon>
        <taxon>Embryophyta</taxon>
        <taxon>Bryophyta</taxon>
        <taxon>Bryophytina</taxon>
        <taxon>Bryopsida</taxon>
        <taxon>Funariidae</taxon>
        <taxon>Funariales</taxon>
        <taxon>Funariaceae</taxon>
        <taxon>Physcomitrium</taxon>
    </lineage>
</organism>